<proteinExistence type="predicted"/>
<keyword evidence="1" id="KW-0488">Methylation</keyword>
<dbReference type="RefSeq" id="WP_046006674.1">
    <property type="nucleotide sequence ID" value="NZ_JXYA01000052.1"/>
</dbReference>
<dbReference type="PROSITE" id="PS00409">
    <property type="entry name" value="PROKAR_NTER_METHYL"/>
    <property type="match status" value="1"/>
</dbReference>
<dbReference type="InterPro" id="IPR045584">
    <property type="entry name" value="Pilin-like"/>
</dbReference>
<dbReference type="InterPro" id="IPR012902">
    <property type="entry name" value="N_methyl_site"/>
</dbReference>
<keyword evidence="2" id="KW-1133">Transmembrane helix</keyword>
<dbReference type="PANTHER" id="PTHR30093:SF47">
    <property type="entry name" value="TYPE IV PILUS NON-CORE MINOR PILIN PILE"/>
    <property type="match status" value="1"/>
</dbReference>
<dbReference type="AlphaFoldDB" id="A0A0F4QI62"/>
<dbReference type="PANTHER" id="PTHR30093">
    <property type="entry name" value="GENERAL SECRETION PATHWAY PROTEIN G"/>
    <property type="match status" value="1"/>
</dbReference>
<protein>
    <submittedName>
        <fullName evidence="3">Fimbrial protein</fullName>
    </submittedName>
</protein>
<evidence type="ECO:0000256" key="2">
    <source>
        <dbReference type="SAM" id="Phobius"/>
    </source>
</evidence>
<dbReference type="NCBIfam" id="TIGR02532">
    <property type="entry name" value="IV_pilin_GFxxxE"/>
    <property type="match status" value="1"/>
</dbReference>
<dbReference type="Gene3D" id="3.30.700.10">
    <property type="entry name" value="Glycoprotein, Type 4 Pilin"/>
    <property type="match status" value="1"/>
</dbReference>
<dbReference type="GO" id="GO:0015627">
    <property type="term" value="C:type II protein secretion system complex"/>
    <property type="evidence" value="ECO:0007669"/>
    <property type="project" value="InterPro"/>
</dbReference>
<gene>
    <name evidence="3" type="ORF">TW77_19650</name>
</gene>
<keyword evidence="4" id="KW-1185">Reference proteome</keyword>
<comment type="caution">
    <text evidence="3">The sequence shown here is derived from an EMBL/GenBank/DDBJ whole genome shotgun (WGS) entry which is preliminary data.</text>
</comment>
<dbReference type="Pfam" id="PF16732">
    <property type="entry name" value="ComP_DUS"/>
    <property type="match status" value="1"/>
</dbReference>
<dbReference type="InterPro" id="IPR031982">
    <property type="entry name" value="PilE-like"/>
</dbReference>
<dbReference type="Pfam" id="PF07963">
    <property type="entry name" value="N_methyl"/>
    <property type="match status" value="1"/>
</dbReference>
<dbReference type="Proteomes" id="UP000033452">
    <property type="component" value="Unassembled WGS sequence"/>
</dbReference>
<name>A0A0F4QI62_9GAMM</name>
<feature type="transmembrane region" description="Helical" evidence="2">
    <location>
        <begin position="12"/>
        <end position="31"/>
    </location>
</feature>
<dbReference type="SUPFAM" id="SSF54523">
    <property type="entry name" value="Pili subunits"/>
    <property type="match status" value="1"/>
</dbReference>
<reference evidence="3 4" key="1">
    <citation type="journal article" date="2015" name="BMC Genomics">
        <title>Genome mining reveals unlocked bioactive potential of marine Gram-negative bacteria.</title>
        <authorList>
            <person name="Machado H."/>
            <person name="Sonnenschein E.C."/>
            <person name="Melchiorsen J."/>
            <person name="Gram L."/>
        </authorList>
    </citation>
    <scope>NUCLEOTIDE SEQUENCE [LARGE SCALE GENOMIC DNA]</scope>
    <source>
        <strain evidence="3 4">S2471</strain>
    </source>
</reference>
<organism evidence="3 4">
    <name type="scientific">Pseudoalteromonas rubra</name>
    <dbReference type="NCBI Taxonomy" id="43658"/>
    <lineage>
        <taxon>Bacteria</taxon>
        <taxon>Pseudomonadati</taxon>
        <taxon>Pseudomonadota</taxon>
        <taxon>Gammaproteobacteria</taxon>
        <taxon>Alteromonadales</taxon>
        <taxon>Pseudoalteromonadaceae</taxon>
        <taxon>Pseudoalteromonas</taxon>
    </lineage>
</organism>
<dbReference type="GO" id="GO:0015628">
    <property type="term" value="P:protein secretion by the type II secretion system"/>
    <property type="evidence" value="ECO:0007669"/>
    <property type="project" value="InterPro"/>
</dbReference>
<evidence type="ECO:0000256" key="1">
    <source>
        <dbReference type="ARBA" id="ARBA00022481"/>
    </source>
</evidence>
<dbReference type="PATRIC" id="fig|43658.5.peg.4155"/>
<keyword evidence="2" id="KW-0812">Transmembrane</keyword>
<dbReference type="EMBL" id="JXYA01000052">
    <property type="protein sequence ID" value="KJZ06352.1"/>
    <property type="molecule type" value="Genomic_DNA"/>
</dbReference>
<sequence length="140" mass="15340">MKRTKRTEQGFTLIEMMITIAILGILASIAYPSYSEYVRRAARAEAAATLLDAANKQEQYFVDNRQYASSLADLGLPTTTENDYFSLEIVLNNDLNAFLIRASASGGPLAGDTECTTLTINNLNVRGSTGTFTADRCWGR</sequence>
<dbReference type="PRINTS" id="PR00813">
    <property type="entry name" value="BCTERIALGSPG"/>
</dbReference>
<dbReference type="InterPro" id="IPR000983">
    <property type="entry name" value="Bac_GSPG_pilin"/>
</dbReference>
<evidence type="ECO:0000313" key="3">
    <source>
        <dbReference type="EMBL" id="KJZ06352.1"/>
    </source>
</evidence>
<dbReference type="GO" id="GO:0043683">
    <property type="term" value="P:type IV pilus assembly"/>
    <property type="evidence" value="ECO:0007669"/>
    <property type="project" value="InterPro"/>
</dbReference>
<keyword evidence="2" id="KW-0472">Membrane</keyword>
<dbReference type="OrthoDB" id="5296638at2"/>
<accession>A0A0F4QI62</accession>
<evidence type="ECO:0000313" key="4">
    <source>
        <dbReference type="Proteomes" id="UP000033452"/>
    </source>
</evidence>